<comment type="caution">
    <text evidence="2">The sequence shown here is derived from an EMBL/GenBank/DDBJ whole genome shotgun (WGS) entry which is preliminary data.</text>
</comment>
<evidence type="ECO:0000313" key="2">
    <source>
        <dbReference type="EMBL" id="MBW6397577.1"/>
    </source>
</evidence>
<proteinExistence type="predicted"/>
<organism evidence="2 3">
    <name type="scientific">Roseomonas alba</name>
    <dbReference type="NCBI Taxonomy" id="2846776"/>
    <lineage>
        <taxon>Bacteria</taxon>
        <taxon>Pseudomonadati</taxon>
        <taxon>Pseudomonadota</taxon>
        <taxon>Alphaproteobacteria</taxon>
        <taxon>Acetobacterales</taxon>
        <taxon>Roseomonadaceae</taxon>
        <taxon>Roseomonas</taxon>
    </lineage>
</organism>
<protein>
    <submittedName>
        <fullName evidence="2">Methyltransferase domain-containing protein</fullName>
    </submittedName>
</protein>
<sequence>MSGGPSITFNDGAAYEEFMGVWSRLVGEVFLDWLAPRQGLRWADVGCGNGASTALLLDRCAPAIVQGIDPSPEQLDFARRRLFGRPARVQQGSAMDLPFADASLDAALMALVLFFVPEPARGVAEMARVVAPGGLVAAYAWDLPGGGFPIAVVQEEMRAGGIEPPLPPHPEASRQDVLEALWTGAGLRDVAVRAITVTRHFADFETYWAICLRGPATAPVLKALPQPEADALKDRVRARLPVDANGGITVAATANAVKGVKP</sequence>
<dbReference type="GO" id="GO:0008168">
    <property type="term" value="F:methyltransferase activity"/>
    <property type="evidence" value="ECO:0007669"/>
    <property type="project" value="UniProtKB-KW"/>
</dbReference>
<keyword evidence="2" id="KW-0808">Transferase</keyword>
<dbReference type="PANTHER" id="PTHR43591">
    <property type="entry name" value="METHYLTRANSFERASE"/>
    <property type="match status" value="1"/>
</dbReference>
<evidence type="ECO:0000259" key="1">
    <source>
        <dbReference type="Pfam" id="PF08241"/>
    </source>
</evidence>
<accession>A0ABS7A732</accession>
<dbReference type="CDD" id="cd02440">
    <property type="entry name" value="AdoMet_MTases"/>
    <property type="match status" value="1"/>
</dbReference>
<gene>
    <name evidence="2" type="ORF">KPL78_06950</name>
</gene>
<name>A0ABS7A732_9PROT</name>
<feature type="domain" description="Methyltransferase type 11" evidence="1">
    <location>
        <begin position="44"/>
        <end position="137"/>
    </location>
</feature>
<dbReference type="Gene3D" id="3.40.50.150">
    <property type="entry name" value="Vaccinia Virus protein VP39"/>
    <property type="match status" value="1"/>
</dbReference>
<dbReference type="PANTHER" id="PTHR43591:SF24">
    <property type="entry name" value="2-METHOXY-6-POLYPRENYL-1,4-BENZOQUINOL METHYLASE, MITOCHONDRIAL"/>
    <property type="match status" value="1"/>
</dbReference>
<dbReference type="EMBL" id="JAHYBZ010000002">
    <property type="protein sequence ID" value="MBW6397577.1"/>
    <property type="molecule type" value="Genomic_DNA"/>
</dbReference>
<dbReference type="GO" id="GO:0032259">
    <property type="term" value="P:methylation"/>
    <property type="evidence" value="ECO:0007669"/>
    <property type="project" value="UniProtKB-KW"/>
</dbReference>
<dbReference type="RefSeq" id="WP_219762179.1">
    <property type="nucleotide sequence ID" value="NZ_JAHYBZ010000002.1"/>
</dbReference>
<reference evidence="2 3" key="1">
    <citation type="submission" date="2021-07" db="EMBL/GenBank/DDBJ databases">
        <authorList>
            <person name="So Y."/>
        </authorList>
    </citation>
    <scope>NUCLEOTIDE SEQUENCE [LARGE SCALE GENOMIC DNA]</scope>
    <source>
        <strain evidence="2 3">HJA6</strain>
    </source>
</reference>
<dbReference type="SUPFAM" id="SSF53335">
    <property type="entry name" value="S-adenosyl-L-methionine-dependent methyltransferases"/>
    <property type="match status" value="1"/>
</dbReference>
<dbReference type="Pfam" id="PF08241">
    <property type="entry name" value="Methyltransf_11"/>
    <property type="match status" value="1"/>
</dbReference>
<dbReference type="InterPro" id="IPR029063">
    <property type="entry name" value="SAM-dependent_MTases_sf"/>
</dbReference>
<dbReference type="Proteomes" id="UP001196565">
    <property type="component" value="Unassembled WGS sequence"/>
</dbReference>
<evidence type="ECO:0000313" key="3">
    <source>
        <dbReference type="Proteomes" id="UP001196565"/>
    </source>
</evidence>
<keyword evidence="3" id="KW-1185">Reference proteome</keyword>
<keyword evidence="2" id="KW-0489">Methyltransferase</keyword>
<dbReference type="InterPro" id="IPR013216">
    <property type="entry name" value="Methyltransf_11"/>
</dbReference>